<feature type="compositionally biased region" description="Polar residues" evidence="1">
    <location>
        <begin position="97"/>
        <end position="106"/>
    </location>
</feature>
<dbReference type="AlphaFoldDB" id="A0A9Q0E5F2"/>
<dbReference type="EMBL" id="JANIIK010000109">
    <property type="protein sequence ID" value="KAJ3598367.1"/>
    <property type="molecule type" value="Genomic_DNA"/>
</dbReference>
<accession>A0A9Q0E5F2</accession>
<reference evidence="2" key="1">
    <citation type="submission" date="2022-07" db="EMBL/GenBank/DDBJ databases">
        <title>Chromosome-level genome of Muraenolepis orangiensis.</title>
        <authorList>
            <person name="Kim J."/>
        </authorList>
    </citation>
    <scope>NUCLEOTIDE SEQUENCE</scope>
    <source>
        <strain evidence="2">KU_S4_2022</strain>
        <tissue evidence="2">Muscle</tissue>
    </source>
</reference>
<keyword evidence="3" id="KW-1185">Reference proteome</keyword>
<evidence type="ECO:0000313" key="3">
    <source>
        <dbReference type="Proteomes" id="UP001148018"/>
    </source>
</evidence>
<feature type="region of interest" description="Disordered" evidence="1">
    <location>
        <begin position="73"/>
        <end position="106"/>
    </location>
</feature>
<dbReference type="Proteomes" id="UP001148018">
    <property type="component" value="Unassembled WGS sequence"/>
</dbReference>
<proteinExistence type="predicted"/>
<protein>
    <submittedName>
        <fullName evidence="2">Uncharacterized protein</fullName>
    </submittedName>
</protein>
<sequence>MKTYRQSSLPGLHPPATRCALLSCEPSQRSTLRSQGNAISASPLRPKMSAGQQLAVNLSESCYRRAVPPAGLAVTSTDDLTSRKGCPAPEQPPLLSRTPSAQTQHGSSGCLVLYCARISSSSDR</sequence>
<gene>
    <name evidence="2" type="ORF">NHX12_001877</name>
</gene>
<evidence type="ECO:0000313" key="2">
    <source>
        <dbReference type="EMBL" id="KAJ3598367.1"/>
    </source>
</evidence>
<evidence type="ECO:0000256" key="1">
    <source>
        <dbReference type="SAM" id="MobiDB-lite"/>
    </source>
</evidence>
<comment type="caution">
    <text evidence="2">The sequence shown here is derived from an EMBL/GenBank/DDBJ whole genome shotgun (WGS) entry which is preliminary data.</text>
</comment>
<name>A0A9Q0E5F2_9TELE</name>
<organism evidence="2 3">
    <name type="scientific">Muraenolepis orangiensis</name>
    <name type="common">Patagonian moray cod</name>
    <dbReference type="NCBI Taxonomy" id="630683"/>
    <lineage>
        <taxon>Eukaryota</taxon>
        <taxon>Metazoa</taxon>
        <taxon>Chordata</taxon>
        <taxon>Craniata</taxon>
        <taxon>Vertebrata</taxon>
        <taxon>Euteleostomi</taxon>
        <taxon>Actinopterygii</taxon>
        <taxon>Neopterygii</taxon>
        <taxon>Teleostei</taxon>
        <taxon>Neoteleostei</taxon>
        <taxon>Acanthomorphata</taxon>
        <taxon>Zeiogadaria</taxon>
        <taxon>Gadariae</taxon>
        <taxon>Gadiformes</taxon>
        <taxon>Muraenolepidoidei</taxon>
        <taxon>Muraenolepididae</taxon>
        <taxon>Muraenolepis</taxon>
    </lineage>
</organism>